<name>W4JS29_HETIT</name>
<feature type="compositionally biased region" description="Basic and acidic residues" evidence="1">
    <location>
        <begin position="221"/>
        <end position="236"/>
    </location>
</feature>
<accession>W4JS29</accession>
<dbReference type="Proteomes" id="UP000030671">
    <property type="component" value="Unassembled WGS sequence"/>
</dbReference>
<evidence type="ECO:0000256" key="1">
    <source>
        <dbReference type="SAM" id="MobiDB-lite"/>
    </source>
</evidence>
<gene>
    <name evidence="2" type="ORF">HETIRDRAFT_455547</name>
</gene>
<protein>
    <submittedName>
        <fullName evidence="2">Uncharacterized protein</fullName>
    </submittedName>
</protein>
<reference evidence="2 3" key="1">
    <citation type="journal article" date="2012" name="New Phytol.">
        <title>Insight into trade-off between wood decay and parasitism from the genome of a fungal forest pathogen.</title>
        <authorList>
            <person name="Olson A."/>
            <person name="Aerts A."/>
            <person name="Asiegbu F."/>
            <person name="Belbahri L."/>
            <person name="Bouzid O."/>
            <person name="Broberg A."/>
            <person name="Canback B."/>
            <person name="Coutinho P.M."/>
            <person name="Cullen D."/>
            <person name="Dalman K."/>
            <person name="Deflorio G."/>
            <person name="van Diepen L.T."/>
            <person name="Dunand C."/>
            <person name="Duplessis S."/>
            <person name="Durling M."/>
            <person name="Gonthier P."/>
            <person name="Grimwood J."/>
            <person name="Fossdal C.G."/>
            <person name="Hansson D."/>
            <person name="Henrissat B."/>
            <person name="Hietala A."/>
            <person name="Himmelstrand K."/>
            <person name="Hoffmeister D."/>
            <person name="Hogberg N."/>
            <person name="James T.Y."/>
            <person name="Karlsson M."/>
            <person name="Kohler A."/>
            <person name="Kues U."/>
            <person name="Lee Y.H."/>
            <person name="Lin Y.C."/>
            <person name="Lind M."/>
            <person name="Lindquist E."/>
            <person name="Lombard V."/>
            <person name="Lucas S."/>
            <person name="Lunden K."/>
            <person name="Morin E."/>
            <person name="Murat C."/>
            <person name="Park J."/>
            <person name="Raffaello T."/>
            <person name="Rouze P."/>
            <person name="Salamov A."/>
            <person name="Schmutz J."/>
            <person name="Solheim H."/>
            <person name="Stahlberg J."/>
            <person name="Velez H."/>
            <person name="de Vries R.P."/>
            <person name="Wiebenga A."/>
            <person name="Woodward S."/>
            <person name="Yakovlev I."/>
            <person name="Garbelotto M."/>
            <person name="Martin F."/>
            <person name="Grigoriev I.V."/>
            <person name="Stenlid J."/>
        </authorList>
    </citation>
    <scope>NUCLEOTIDE SEQUENCE [LARGE SCALE GENOMIC DNA]</scope>
    <source>
        <strain evidence="2 3">TC 32-1</strain>
    </source>
</reference>
<proteinExistence type="predicted"/>
<feature type="region of interest" description="Disordered" evidence="1">
    <location>
        <begin position="98"/>
        <end position="260"/>
    </location>
</feature>
<dbReference type="AlphaFoldDB" id="W4JS29"/>
<dbReference type="InParanoid" id="W4JS29"/>
<feature type="compositionally biased region" description="Basic and acidic residues" evidence="1">
    <location>
        <begin position="125"/>
        <end position="136"/>
    </location>
</feature>
<evidence type="ECO:0000313" key="2">
    <source>
        <dbReference type="EMBL" id="ETW75905.1"/>
    </source>
</evidence>
<feature type="compositionally biased region" description="Polar residues" evidence="1">
    <location>
        <begin position="251"/>
        <end position="260"/>
    </location>
</feature>
<sequence>MSLYGNGPGTANDWHFIYAACDYLFNLFPKKAATAIEDETDLAQDKVDRRSEDATATETTVSLQDLLPSDVEEFDNRAYVSSLITSILSHKFETPVAATADMPQGPPPTAISKESIPSAARKQKRVDDVTDTDTRSRSLQLGSQAPVAASAHVPHKLPPPVVPGSSTPSPSAKAAGKRKRVDDATTARHPSKRTKMDSMGAVEITLPPAMPPPHLMVFKPTNEDVDARSQKKDKQRPQTAAHARGPRLDDSTSPFQGPSTMPNWFYTPPVNGLAPYPYEAPPTSHDTYPIFNDAAGPPYGAPPTASDGTEDSDDVFYDSGEPFYSDLQLFGHIAGATGQLRYDVETLSAEEAAWLDQLAIAFDARVPSDRAQAIPDTPQLDALSNSQEAWLSQPPFTPGVQVPTGRAQTVPNTPQLDALLDSGDAWLVQPPLAPGAQVPTGRAHAVPSTPQLVYSVPQNPNAAQYFGNSAAAVAAAHPPAAIPHPAPHPHPRPRQTLYASTLKAAALAKLLRIDGRDKRLVRLVEGGARVPPDCRSCATAGAGAHIATDERSAHLEKQAGASSGQDDVRRHRPLVLTRSTASRLASTYVAGVARS</sequence>
<keyword evidence="3" id="KW-1185">Reference proteome</keyword>
<dbReference type="KEGG" id="hir:HETIRDRAFT_455547"/>
<dbReference type="EMBL" id="KI925465">
    <property type="protein sequence ID" value="ETW75905.1"/>
    <property type="molecule type" value="Genomic_DNA"/>
</dbReference>
<dbReference type="HOGENOM" id="CLU_458593_0_0_1"/>
<feature type="region of interest" description="Disordered" evidence="1">
    <location>
        <begin position="552"/>
        <end position="573"/>
    </location>
</feature>
<dbReference type="RefSeq" id="XP_009552143.1">
    <property type="nucleotide sequence ID" value="XM_009553848.1"/>
</dbReference>
<evidence type="ECO:0000313" key="3">
    <source>
        <dbReference type="Proteomes" id="UP000030671"/>
    </source>
</evidence>
<organism evidence="2 3">
    <name type="scientific">Heterobasidion irregulare (strain TC 32-1)</name>
    <dbReference type="NCBI Taxonomy" id="747525"/>
    <lineage>
        <taxon>Eukaryota</taxon>
        <taxon>Fungi</taxon>
        <taxon>Dikarya</taxon>
        <taxon>Basidiomycota</taxon>
        <taxon>Agaricomycotina</taxon>
        <taxon>Agaricomycetes</taxon>
        <taxon>Russulales</taxon>
        <taxon>Bondarzewiaceae</taxon>
        <taxon>Heterobasidion</taxon>
        <taxon>Heterobasidion annosum species complex</taxon>
    </lineage>
</organism>
<dbReference type="GeneID" id="20676628"/>